<comment type="function">
    <text evidence="1">Component of the EKC/KEOPS complex that is required for the formation of a threonylcarbamoyl group on adenosine at position 37 (t(6)A37) in tRNAs that read codons beginning with adenine. The complex is probably involved in the transfer of the threonylcarbamoyl moiety of threonylcarbamoyl-AMP (TC-AMP) to the N6 group of A37. BUD32 has ATPase activity in the context of the EKC/KEOPS complex and likely plays a supporting role to the catalytic subunit KAE1. The EKC/KEOPS complex also promotes both telomere uncapping and telomere elongation. The complex is required for efficient recruitment of transcriptional coactivators.</text>
</comment>
<evidence type="ECO:0000256" key="10">
    <source>
        <dbReference type="ARBA" id="ARBA00030980"/>
    </source>
</evidence>
<dbReference type="PANTHER" id="PTHR11042">
    <property type="entry name" value="EUKARYOTIC TRANSLATION INITIATION FACTOR 2-ALPHA KINASE EIF2-ALPHA KINASE -RELATED"/>
    <property type="match status" value="1"/>
</dbReference>
<evidence type="ECO:0000256" key="11">
    <source>
        <dbReference type="ARBA" id="ARBA00033194"/>
    </source>
</evidence>
<accession>A0AA40K142</accession>
<organism evidence="15 16">
    <name type="scientific">Apiosordaria backusii</name>
    <dbReference type="NCBI Taxonomy" id="314023"/>
    <lineage>
        <taxon>Eukaryota</taxon>
        <taxon>Fungi</taxon>
        <taxon>Dikarya</taxon>
        <taxon>Ascomycota</taxon>
        <taxon>Pezizomycotina</taxon>
        <taxon>Sordariomycetes</taxon>
        <taxon>Sordariomycetidae</taxon>
        <taxon>Sordariales</taxon>
        <taxon>Lasiosphaeriaceae</taxon>
        <taxon>Apiosordaria</taxon>
    </lineage>
</organism>
<dbReference type="InterPro" id="IPR000719">
    <property type="entry name" value="Prot_kinase_dom"/>
</dbReference>
<feature type="domain" description="Protein kinase" evidence="14">
    <location>
        <begin position="73"/>
        <end position="340"/>
    </location>
</feature>
<evidence type="ECO:0000256" key="13">
    <source>
        <dbReference type="ARBA" id="ARBA00048679"/>
    </source>
</evidence>
<comment type="subunit">
    <text evidence="2">Component of the EKC/KEOPS complex composed of at least BUD32, CGI121, GON7, KAE1 and PCC1; the whole complex dimerizes.</text>
</comment>
<evidence type="ECO:0000256" key="5">
    <source>
        <dbReference type="ARBA" id="ARBA00019973"/>
    </source>
</evidence>
<dbReference type="Gene3D" id="1.10.510.10">
    <property type="entry name" value="Transferase(Phosphotransferase) domain 1"/>
    <property type="match status" value="1"/>
</dbReference>
<keyword evidence="9" id="KW-0067">ATP-binding</keyword>
<name>A0AA40K142_9PEZI</name>
<keyword evidence="6" id="KW-0808">Transferase</keyword>
<evidence type="ECO:0000256" key="1">
    <source>
        <dbReference type="ARBA" id="ARBA00003747"/>
    </source>
</evidence>
<keyword evidence="16" id="KW-1185">Reference proteome</keyword>
<evidence type="ECO:0000313" key="16">
    <source>
        <dbReference type="Proteomes" id="UP001172159"/>
    </source>
</evidence>
<evidence type="ECO:0000256" key="7">
    <source>
        <dbReference type="ARBA" id="ARBA00022741"/>
    </source>
</evidence>
<evidence type="ECO:0000313" key="15">
    <source>
        <dbReference type="EMBL" id="KAK0741737.1"/>
    </source>
</evidence>
<dbReference type="PROSITE" id="PS50011">
    <property type="entry name" value="PROTEIN_KINASE_DOM"/>
    <property type="match status" value="1"/>
</dbReference>
<dbReference type="InterPro" id="IPR011009">
    <property type="entry name" value="Kinase-like_dom_sf"/>
</dbReference>
<dbReference type="AlphaFoldDB" id="A0AA40K142"/>
<dbReference type="Proteomes" id="UP001172159">
    <property type="component" value="Unassembled WGS sequence"/>
</dbReference>
<dbReference type="GO" id="GO:0005737">
    <property type="term" value="C:cytoplasm"/>
    <property type="evidence" value="ECO:0007669"/>
    <property type="project" value="TreeGrafter"/>
</dbReference>
<dbReference type="PROSITE" id="PS00109">
    <property type="entry name" value="PROTEIN_KINASE_TYR"/>
    <property type="match status" value="1"/>
</dbReference>
<protein>
    <recommendedName>
        <fullName evidence="5">EKC/KEOPS complex subunit BUD32</fullName>
        <ecNumber evidence="3">2.7.11.1</ecNumber>
    </recommendedName>
    <alternativeName>
        <fullName evidence="10 11">Atypical Serine/threonine protein kinase BUD32</fullName>
    </alternativeName>
    <alternativeName>
        <fullName evidence="4">EKC/KEOPS complex subunit bud32</fullName>
    </alternativeName>
</protein>
<evidence type="ECO:0000256" key="8">
    <source>
        <dbReference type="ARBA" id="ARBA00022777"/>
    </source>
</evidence>
<dbReference type="SMART" id="SM00220">
    <property type="entry name" value="S_TKc"/>
    <property type="match status" value="1"/>
</dbReference>
<comment type="catalytic activity">
    <reaction evidence="13">
        <text>L-seryl-[protein] + ATP = O-phospho-L-seryl-[protein] + ADP + H(+)</text>
        <dbReference type="Rhea" id="RHEA:17989"/>
        <dbReference type="Rhea" id="RHEA-COMP:9863"/>
        <dbReference type="Rhea" id="RHEA-COMP:11604"/>
        <dbReference type="ChEBI" id="CHEBI:15378"/>
        <dbReference type="ChEBI" id="CHEBI:29999"/>
        <dbReference type="ChEBI" id="CHEBI:30616"/>
        <dbReference type="ChEBI" id="CHEBI:83421"/>
        <dbReference type="ChEBI" id="CHEBI:456216"/>
        <dbReference type="EC" id="2.7.11.1"/>
    </reaction>
</comment>
<keyword evidence="7" id="KW-0547">Nucleotide-binding</keyword>
<dbReference type="EC" id="2.7.11.1" evidence="3"/>
<comment type="caution">
    <text evidence="15">The sequence shown here is derived from an EMBL/GenBank/DDBJ whole genome shotgun (WGS) entry which is preliminary data.</text>
</comment>
<comment type="catalytic activity">
    <reaction evidence="12">
        <text>L-threonyl-[protein] + ATP = O-phospho-L-threonyl-[protein] + ADP + H(+)</text>
        <dbReference type="Rhea" id="RHEA:46608"/>
        <dbReference type="Rhea" id="RHEA-COMP:11060"/>
        <dbReference type="Rhea" id="RHEA-COMP:11605"/>
        <dbReference type="ChEBI" id="CHEBI:15378"/>
        <dbReference type="ChEBI" id="CHEBI:30013"/>
        <dbReference type="ChEBI" id="CHEBI:30616"/>
        <dbReference type="ChEBI" id="CHEBI:61977"/>
        <dbReference type="ChEBI" id="CHEBI:456216"/>
        <dbReference type="EC" id="2.7.11.1"/>
    </reaction>
</comment>
<gene>
    <name evidence="15" type="ORF">B0T21DRAFT_360041</name>
</gene>
<keyword evidence="8 15" id="KW-0418">Kinase</keyword>
<evidence type="ECO:0000256" key="12">
    <source>
        <dbReference type="ARBA" id="ARBA00047899"/>
    </source>
</evidence>
<dbReference type="GO" id="GO:0005524">
    <property type="term" value="F:ATP binding"/>
    <property type="evidence" value="ECO:0007669"/>
    <property type="project" value="UniProtKB-KW"/>
</dbReference>
<evidence type="ECO:0000259" key="14">
    <source>
        <dbReference type="PROSITE" id="PS50011"/>
    </source>
</evidence>
<evidence type="ECO:0000256" key="6">
    <source>
        <dbReference type="ARBA" id="ARBA00022679"/>
    </source>
</evidence>
<reference evidence="15" key="1">
    <citation type="submission" date="2023-06" db="EMBL/GenBank/DDBJ databases">
        <title>Genome-scale phylogeny and comparative genomics of the fungal order Sordariales.</title>
        <authorList>
            <consortium name="Lawrence Berkeley National Laboratory"/>
            <person name="Hensen N."/>
            <person name="Bonometti L."/>
            <person name="Westerberg I."/>
            <person name="Brannstrom I.O."/>
            <person name="Guillou S."/>
            <person name="Cros-Aarteil S."/>
            <person name="Calhoun S."/>
            <person name="Haridas S."/>
            <person name="Kuo A."/>
            <person name="Mondo S."/>
            <person name="Pangilinan J."/>
            <person name="Riley R."/>
            <person name="Labutti K."/>
            <person name="Andreopoulos B."/>
            <person name="Lipzen A."/>
            <person name="Chen C."/>
            <person name="Yanf M."/>
            <person name="Daum C."/>
            <person name="Ng V."/>
            <person name="Clum A."/>
            <person name="Steindorff A."/>
            <person name="Ohm R."/>
            <person name="Martin F."/>
            <person name="Silar P."/>
            <person name="Natvig D."/>
            <person name="Lalanne C."/>
            <person name="Gautier V."/>
            <person name="Ament-Velasquez S.L."/>
            <person name="Kruys A."/>
            <person name="Hutchinson M.I."/>
            <person name="Powell A.J."/>
            <person name="Barry K."/>
            <person name="Miller A.N."/>
            <person name="Grigoriev I.V."/>
            <person name="Debuchy R."/>
            <person name="Gladieux P."/>
            <person name="Thoren M.H."/>
            <person name="Johannesson H."/>
        </authorList>
    </citation>
    <scope>NUCLEOTIDE SEQUENCE</scope>
    <source>
        <strain evidence="15">CBS 540.89</strain>
    </source>
</reference>
<dbReference type="InterPro" id="IPR008266">
    <property type="entry name" value="Tyr_kinase_AS"/>
</dbReference>
<sequence>MSQTAPQDVFMEEVRRLRAAYEKQRDSTNLVPPTGRPVLDNDIDIVDGIVYHTYWYERTSNTAADSQGEECQVVRLADIPGTLSGDILRLERNLPPLDPGGDYNIIGDDIHRLVNPPPLPCFEDDSEDISAALASLPEIEVDPDAHFIKKGKYATEIQNLLACQGGSCPGVPKSAHVIRLLGKSLYGELVFEKFTPRYVLAAVHPLSKYKAWILQLIDGLRCLHSLEIIHRDLRIDNLVFSRDNSRLLICDLESRWGNRLAPEISRRPVLDAGWTKKSDIYDLGMTIKGMIYGNTPITNLVEWHAPPPLDDIVASCLRISPEDRPSLDEVYDMVENIKIH</sequence>
<evidence type="ECO:0000256" key="2">
    <source>
        <dbReference type="ARBA" id="ARBA00011534"/>
    </source>
</evidence>
<evidence type="ECO:0000256" key="9">
    <source>
        <dbReference type="ARBA" id="ARBA00022840"/>
    </source>
</evidence>
<dbReference type="InterPro" id="IPR050339">
    <property type="entry name" value="CC_SR_Kinase"/>
</dbReference>
<evidence type="ECO:0000256" key="3">
    <source>
        <dbReference type="ARBA" id="ARBA00012513"/>
    </source>
</evidence>
<evidence type="ECO:0000256" key="4">
    <source>
        <dbReference type="ARBA" id="ARBA00013948"/>
    </source>
</evidence>
<proteinExistence type="predicted"/>
<dbReference type="GO" id="GO:0005634">
    <property type="term" value="C:nucleus"/>
    <property type="evidence" value="ECO:0007669"/>
    <property type="project" value="TreeGrafter"/>
</dbReference>
<dbReference type="SUPFAM" id="SSF56112">
    <property type="entry name" value="Protein kinase-like (PK-like)"/>
    <property type="match status" value="1"/>
</dbReference>
<dbReference type="EMBL" id="JAUKTV010000003">
    <property type="protein sequence ID" value="KAK0741737.1"/>
    <property type="molecule type" value="Genomic_DNA"/>
</dbReference>
<dbReference type="GO" id="GO:0004674">
    <property type="term" value="F:protein serine/threonine kinase activity"/>
    <property type="evidence" value="ECO:0007669"/>
    <property type="project" value="UniProtKB-EC"/>
</dbReference>